<dbReference type="InterPro" id="IPR005467">
    <property type="entry name" value="His_kinase_dom"/>
</dbReference>
<dbReference type="EC" id="2.7.13.3" evidence="3"/>
<comment type="catalytic activity">
    <reaction evidence="1">
        <text>ATP + protein L-histidine = ADP + protein N-phospho-L-histidine.</text>
        <dbReference type="EC" id="2.7.13.3"/>
    </reaction>
</comment>
<dbReference type="CDD" id="cd00082">
    <property type="entry name" value="HisKA"/>
    <property type="match status" value="1"/>
</dbReference>
<dbReference type="Gene3D" id="1.10.287.130">
    <property type="match status" value="1"/>
</dbReference>
<dbReference type="RefSeq" id="WP_073338408.1">
    <property type="nucleotide sequence ID" value="NZ_FQXM01000010.1"/>
</dbReference>
<dbReference type="EMBL" id="FQXM01000010">
    <property type="protein sequence ID" value="SHH70907.1"/>
    <property type="molecule type" value="Genomic_DNA"/>
</dbReference>
<dbReference type="Pfam" id="PF02518">
    <property type="entry name" value="HATPase_c"/>
    <property type="match status" value="1"/>
</dbReference>
<gene>
    <name evidence="10" type="ORF">SAMN02745207_02126</name>
</gene>
<keyword evidence="7" id="KW-0902">Two-component regulatory system</keyword>
<dbReference type="SMART" id="SM00387">
    <property type="entry name" value="HATPase_c"/>
    <property type="match status" value="1"/>
</dbReference>
<keyword evidence="8" id="KW-1133">Transmembrane helix</keyword>
<organism evidence="10 11">
    <name type="scientific">Clostridium grantii DSM 8605</name>
    <dbReference type="NCBI Taxonomy" id="1121316"/>
    <lineage>
        <taxon>Bacteria</taxon>
        <taxon>Bacillati</taxon>
        <taxon>Bacillota</taxon>
        <taxon>Clostridia</taxon>
        <taxon>Eubacteriales</taxon>
        <taxon>Clostridiaceae</taxon>
        <taxon>Clostridium</taxon>
    </lineage>
</organism>
<keyword evidence="4" id="KW-0597">Phosphoprotein</keyword>
<evidence type="ECO:0000256" key="2">
    <source>
        <dbReference type="ARBA" id="ARBA00004370"/>
    </source>
</evidence>
<evidence type="ECO:0000256" key="6">
    <source>
        <dbReference type="ARBA" id="ARBA00022777"/>
    </source>
</evidence>
<dbReference type="GO" id="GO:0016036">
    <property type="term" value="P:cellular response to phosphate starvation"/>
    <property type="evidence" value="ECO:0007669"/>
    <property type="project" value="TreeGrafter"/>
</dbReference>
<keyword evidence="11" id="KW-1185">Reference proteome</keyword>
<feature type="transmembrane region" description="Helical" evidence="8">
    <location>
        <begin position="168"/>
        <end position="190"/>
    </location>
</feature>
<dbReference type="STRING" id="1121316.SAMN02745207_02126"/>
<keyword evidence="5" id="KW-0808">Transferase</keyword>
<dbReference type="OrthoDB" id="9813151at2"/>
<dbReference type="InterPro" id="IPR004358">
    <property type="entry name" value="Sig_transdc_His_kin-like_C"/>
</dbReference>
<evidence type="ECO:0000256" key="4">
    <source>
        <dbReference type="ARBA" id="ARBA00022553"/>
    </source>
</evidence>
<dbReference type="InterPro" id="IPR036890">
    <property type="entry name" value="HATPase_C_sf"/>
</dbReference>
<evidence type="ECO:0000256" key="8">
    <source>
        <dbReference type="SAM" id="Phobius"/>
    </source>
</evidence>
<evidence type="ECO:0000256" key="5">
    <source>
        <dbReference type="ARBA" id="ARBA00022679"/>
    </source>
</evidence>
<dbReference type="GO" id="GO:0000155">
    <property type="term" value="F:phosphorelay sensor kinase activity"/>
    <property type="evidence" value="ECO:0007669"/>
    <property type="project" value="InterPro"/>
</dbReference>
<dbReference type="InterPro" id="IPR003594">
    <property type="entry name" value="HATPase_dom"/>
</dbReference>
<dbReference type="SUPFAM" id="SSF47384">
    <property type="entry name" value="Homodimeric domain of signal transducing histidine kinase"/>
    <property type="match status" value="1"/>
</dbReference>
<dbReference type="PANTHER" id="PTHR45453:SF1">
    <property type="entry name" value="PHOSPHATE REGULON SENSOR PROTEIN PHOR"/>
    <property type="match status" value="1"/>
</dbReference>
<evidence type="ECO:0000313" key="11">
    <source>
        <dbReference type="Proteomes" id="UP000184447"/>
    </source>
</evidence>
<dbReference type="InterPro" id="IPR036097">
    <property type="entry name" value="HisK_dim/P_sf"/>
</dbReference>
<comment type="subcellular location">
    <subcellularLocation>
        <location evidence="2">Membrane</location>
    </subcellularLocation>
</comment>
<dbReference type="AlphaFoldDB" id="A0A1M5V6N3"/>
<dbReference type="GO" id="GO:0005886">
    <property type="term" value="C:plasma membrane"/>
    <property type="evidence" value="ECO:0007669"/>
    <property type="project" value="TreeGrafter"/>
</dbReference>
<sequence>MFKKLRVRLLFMNLSIITILMLTSFSSIYGITYNNIQNTINQDLYRIADAKKEFKSMEPKNSIEGPKENISQEFNFNEKDPEERLPDRLVSFIVETDLEGNVIETVASFDLEEDFYQEALEIIDSKNRKTGNFTLDDNEWAYLVKEHEGNYIYAFLDMTAQQKVLDRLLYTFIFVSAAMIFLIFLISNFLTNRSIKPIKEAFDKQKQFISDASHELKTPLAVISTNVDVLLSNQSSKDSQDWKWLSYIKSEVERMGYLTKDLLYLTQMEGVERQQLLKHSFDFSERVEQQLLGMEVLAFEKNIEMDYEVEADIIIEGNAEQLIQVVMILLDNALKYTPEKGKINLFLKCINHQVTLSIKNTGEGIQPGDINKIFDRFYRVDKARSRIAGSHGLGLSIAKAIVEQHDGKILCESIPGEMTMFRVKLKAY</sequence>
<keyword evidence="6 10" id="KW-0418">Kinase</keyword>
<keyword evidence="8" id="KW-0472">Membrane</keyword>
<accession>A0A1M5V6N3</accession>
<evidence type="ECO:0000313" key="10">
    <source>
        <dbReference type="EMBL" id="SHH70907.1"/>
    </source>
</evidence>
<protein>
    <recommendedName>
        <fullName evidence="3">histidine kinase</fullName>
        <ecNumber evidence="3">2.7.13.3</ecNumber>
    </recommendedName>
</protein>
<dbReference type="GO" id="GO:0004721">
    <property type="term" value="F:phosphoprotein phosphatase activity"/>
    <property type="evidence" value="ECO:0007669"/>
    <property type="project" value="TreeGrafter"/>
</dbReference>
<reference evidence="10 11" key="1">
    <citation type="submission" date="2016-11" db="EMBL/GenBank/DDBJ databases">
        <authorList>
            <person name="Jaros S."/>
            <person name="Januszkiewicz K."/>
            <person name="Wedrychowicz H."/>
        </authorList>
    </citation>
    <scope>NUCLEOTIDE SEQUENCE [LARGE SCALE GENOMIC DNA]</scope>
    <source>
        <strain evidence="10 11">DSM 8605</strain>
    </source>
</reference>
<evidence type="ECO:0000259" key="9">
    <source>
        <dbReference type="PROSITE" id="PS50109"/>
    </source>
</evidence>
<dbReference type="InterPro" id="IPR050351">
    <property type="entry name" value="BphY/WalK/GraS-like"/>
</dbReference>
<dbReference type="Proteomes" id="UP000184447">
    <property type="component" value="Unassembled WGS sequence"/>
</dbReference>
<evidence type="ECO:0000256" key="3">
    <source>
        <dbReference type="ARBA" id="ARBA00012438"/>
    </source>
</evidence>
<dbReference type="PROSITE" id="PS50109">
    <property type="entry name" value="HIS_KIN"/>
    <property type="match status" value="1"/>
</dbReference>
<dbReference type="SMART" id="SM00388">
    <property type="entry name" value="HisKA"/>
    <property type="match status" value="1"/>
</dbReference>
<dbReference type="Pfam" id="PF00512">
    <property type="entry name" value="HisKA"/>
    <property type="match status" value="1"/>
</dbReference>
<evidence type="ECO:0000256" key="7">
    <source>
        <dbReference type="ARBA" id="ARBA00023012"/>
    </source>
</evidence>
<keyword evidence="8" id="KW-0812">Transmembrane</keyword>
<dbReference type="InterPro" id="IPR003661">
    <property type="entry name" value="HisK_dim/P_dom"/>
</dbReference>
<dbReference type="PANTHER" id="PTHR45453">
    <property type="entry name" value="PHOSPHATE REGULON SENSOR PROTEIN PHOR"/>
    <property type="match status" value="1"/>
</dbReference>
<dbReference type="FunFam" id="3.30.565.10:FF:000006">
    <property type="entry name" value="Sensor histidine kinase WalK"/>
    <property type="match status" value="1"/>
</dbReference>
<proteinExistence type="predicted"/>
<dbReference type="Gene3D" id="3.30.565.10">
    <property type="entry name" value="Histidine kinase-like ATPase, C-terminal domain"/>
    <property type="match status" value="1"/>
</dbReference>
<evidence type="ECO:0000256" key="1">
    <source>
        <dbReference type="ARBA" id="ARBA00000085"/>
    </source>
</evidence>
<dbReference type="SUPFAM" id="SSF55874">
    <property type="entry name" value="ATPase domain of HSP90 chaperone/DNA topoisomerase II/histidine kinase"/>
    <property type="match status" value="1"/>
</dbReference>
<dbReference type="PRINTS" id="PR00344">
    <property type="entry name" value="BCTRLSENSOR"/>
</dbReference>
<name>A0A1M5V6N3_9CLOT</name>
<feature type="domain" description="Histidine kinase" evidence="9">
    <location>
        <begin position="211"/>
        <end position="428"/>
    </location>
</feature>